<dbReference type="AlphaFoldDB" id="I7GKI7"/>
<sequence>MVLHGMKTFFSRLRLKMWKKVRAQVRARLNLSLQCPEAPHEDLLQGSRSHTAGEWLPMAYQITSWLLFGSASISPRTSESRNIHTGSLLNGFL</sequence>
<reference evidence="1" key="1">
    <citation type="journal article" date="2007" name="PLoS Biol.">
        <title>Rate of evolution in brain-expressed genes in humans and other primates.</title>
        <authorList>
            <person name="Wang H.-Y."/>
            <person name="Chien H.-C."/>
            <person name="Osada N."/>
            <person name="Hashimoto K."/>
            <person name="Sugano S."/>
            <person name="Gojobori T."/>
            <person name="Chou C.-K."/>
            <person name="Tsai S.-F."/>
            <person name="Wu C.-I."/>
            <person name="Shen C.-K.J."/>
        </authorList>
    </citation>
    <scope>NUCLEOTIDE SEQUENCE</scope>
</reference>
<protein>
    <submittedName>
        <fullName evidence="1">Macaca fascicularis brain cDNA clone: QmoA-10291, similar to human general transcription factor IIIC, polypeptide 2, beta110kDa (GTF3C2), mRNA, RefSeq: NM_001521.1</fullName>
    </submittedName>
</protein>
<name>I7GKI7_MACFA</name>
<accession>I7GKI7</accession>
<proteinExistence type="evidence at transcript level"/>
<organism evidence="1">
    <name type="scientific">Macaca fascicularis</name>
    <name type="common">Crab-eating macaque</name>
    <name type="synonym">Cynomolgus monkey</name>
    <dbReference type="NCBI Taxonomy" id="9541"/>
    <lineage>
        <taxon>Eukaryota</taxon>
        <taxon>Metazoa</taxon>
        <taxon>Chordata</taxon>
        <taxon>Craniata</taxon>
        <taxon>Vertebrata</taxon>
        <taxon>Euteleostomi</taxon>
        <taxon>Mammalia</taxon>
        <taxon>Eutheria</taxon>
        <taxon>Euarchontoglires</taxon>
        <taxon>Primates</taxon>
        <taxon>Haplorrhini</taxon>
        <taxon>Catarrhini</taxon>
        <taxon>Cercopithecidae</taxon>
        <taxon>Cercopithecinae</taxon>
        <taxon>Macaca</taxon>
    </lineage>
</organism>
<evidence type="ECO:0000313" key="1">
    <source>
        <dbReference type="EMBL" id="BAE87378.1"/>
    </source>
</evidence>
<dbReference type="EMBL" id="AB170315">
    <property type="protein sequence ID" value="BAE87378.1"/>
    <property type="molecule type" value="mRNA"/>
</dbReference>